<sequence>MTRKRIFKIFLYVVLGVTAILFALYGYTYYLFTYAYTPEKPVTAVAGYIQPETAIRHTTFTACNWKAISSYYSNEASKYKQDKNHFKMFVKQHYNNNNYTDSGYVTFRFIINCKGLAGAYQVYKNSLNLRPQPFNEAIVNQLLQITSSYNKWRPSYKNQTAHDAYTHLTYKIENGQITNIMP</sequence>
<protein>
    <recommendedName>
        <fullName evidence="4">TonB C-terminal domain-containing protein</fullName>
    </recommendedName>
</protein>
<proteinExistence type="predicted"/>
<keyword evidence="1" id="KW-0812">Transmembrane</keyword>
<reference evidence="3" key="1">
    <citation type="journal article" date="2019" name="Int. J. Syst. Evol. Microbiol.">
        <title>The Global Catalogue of Microorganisms (GCM) 10K type strain sequencing project: providing services to taxonomists for standard genome sequencing and annotation.</title>
        <authorList>
            <consortium name="The Broad Institute Genomics Platform"/>
            <consortium name="The Broad Institute Genome Sequencing Center for Infectious Disease"/>
            <person name="Wu L."/>
            <person name="Ma J."/>
        </authorList>
    </citation>
    <scope>NUCLEOTIDE SEQUENCE [LARGE SCALE GENOMIC DNA]</scope>
    <source>
        <strain evidence="3">KCTC 42587</strain>
    </source>
</reference>
<evidence type="ECO:0000313" key="3">
    <source>
        <dbReference type="Proteomes" id="UP001597472"/>
    </source>
</evidence>
<keyword evidence="1" id="KW-1133">Transmembrane helix</keyword>
<keyword evidence="1" id="KW-0472">Membrane</keyword>
<feature type="transmembrane region" description="Helical" evidence="1">
    <location>
        <begin position="9"/>
        <end position="32"/>
    </location>
</feature>
<keyword evidence="3" id="KW-1185">Reference proteome</keyword>
<dbReference type="RefSeq" id="WP_376893107.1">
    <property type="nucleotide sequence ID" value="NZ_JBHULS010000002.1"/>
</dbReference>
<gene>
    <name evidence="2" type="ORF">ACFSQP_07810</name>
</gene>
<evidence type="ECO:0000256" key="1">
    <source>
        <dbReference type="SAM" id="Phobius"/>
    </source>
</evidence>
<evidence type="ECO:0000313" key="2">
    <source>
        <dbReference type="EMBL" id="MFD2551717.1"/>
    </source>
</evidence>
<comment type="caution">
    <text evidence="2">The sequence shown here is derived from an EMBL/GenBank/DDBJ whole genome shotgun (WGS) entry which is preliminary data.</text>
</comment>
<dbReference type="EMBL" id="JBHULS010000002">
    <property type="protein sequence ID" value="MFD2551717.1"/>
    <property type="molecule type" value="Genomic_DNA"/>
</dbReference>
<accession>A0ABW5KRT5</accession>
<organism evidence="2 3">
    <name type="scientific">Bizionia sediminis</name>
    <dbReference type="NCBI Taxonomy" id="1737064"/>
    <lineage>
        <taxon>Bacteria</taxon>
        <taxon>Pseudomonadati</taxon>
        <taxon>Bacteroidota</taxon>
        <taxon>Flavobacteriia</taxon>
        <taxon>Flavobacteriales</taxon>
        <taxon>Flavobacteriaceae</taxon>
        <taxon>Bizionia</taxon>
    </lineage>
</organism>
<dbReference type="Proteomes" id="UP001597472">
    <property type="component" value="Unassembled WGS sequence"/>
</dbReference>
<name>A0ABW5KRT5_9FLAO</name>
<evidence type="ECO:0008006" key="4">
    <source>
        <dbReference type="Google" id="ProtNLM"/>
    </source>
</evidence>